<feature type="region of interest" description="Disordered" evidence="1">
    <location>
        <begin position="342"/>
        <end position="361"/>
    </location>
</feature>
<proteinExistence type="predicted"/>
<dbReference type="VEuPathDB" id="FungiDB:MMYC01_202740"/>
<keyword evidence="3" id="KW-1185">Reference proteome</keyword>
<protein>
    <submittedName>
        <fullName evidence="2">Uncharacterized protein</fullName>
    </submittedName>
</protein>
<evidence type="ECO:0000256" key="1">
    <source>
        <dbReference type="SAM" id="MobiDB-lite"/>
    </source>
</evidence>
<sequence>MVNKVLIFAGAPESDALDWTSTELLSDFHDTITQFLGNSNTNYSAPLADSSASEHAAWRSLSLGRARIPTGFSQQYAFDFNYLPHSSATGNSTDFLTTPSISFASEGDDDESNAALSRFYEHSIAVYQDLPSSQLISCPGSQVTSFVSDGSTSFLSRDGSQAQPLRGPLQLRGSDILSDLENIPSVPYLLKILPQTMTGNLIVGIISISQPRMVKTRWGAMKHLVELLVGDETRAGFAITYWLPSDSVAESPIAGLRARDIVLMQNVALNVFAKKVYGSSLRKDLTKVYLLYRTRLDARDTGGYYSTAHLVSSNSTHPQLEKTRRVRDWVLNFVGQESHVESKTNPRVRWNRPPADDTQLE</sequence>
<evidence type="ECO:0000313" key="3">
    <source>
        <dbReference type="Proteomes" id="UP000078237"/>
    </source>
</evidence>
<organism evidence="2 3">
    <name type="scientific">Madurella mycetomatis</name>
    <dbReference type="NCBI Taxonomy" id="100816"/>
    <lineage>
        <taxon>Eukaryota</taxon>
        <taxon>Fungi</taxon>
        <taxon>Dikarya</taxon>
        <taxon>Ascomycota</taxon>
        <taxon>Pezizomycotina</taxon>
        <taxon>Sordariomycetes</taxon>
        <taxon>Sordariomycetidae</taxon>
        <taxon>Sordariales</taxon>
        <taxon>Sordariales incertae sedis</taxon>
        <taxon>Madurella</taxon>
    </lineage>
</organism>
<dbReference type="EMBL" id="LCTW02000032">
    <property type="protein sequence ID" value="KXX81545.1"/>
    <property type="molecule type" value="Genomic_DNA"/>
</dbReference>
<dbReference type="Proteomes" id="UP000078237">
    <property type="component" value="Unassembled WGS sequence"/>
</dbReference>
<evidence type="ECO:0000313" key="2">
    <source>
        <dbReference type="EMBL" id="KXX81545.1"/>
    </source>
</evidence>
<name>A0A175WD21_9PEZI</name>
<dbReference type="OrthoDB" id="5378679at2759"/>
<accession>A0A175WD21</accession>
<gene>
    <name evidence="2" type="ORF">MMYC01_202740</name>
</gene>
<comment type="caution">
    <text evidence="2">The sequence shown here is derived from an EMBL/GenBank/DDBJ whole genome shotgun (WGS) entry which is preliminary data.</text>
</comment>
<dbReference type="AlphaFoldDB" id="A0A175WD21"/>
<reference evidence="2 3" key="1">
    <citation type="journal article" date="2016" name="Genome Announc.">
        <title>Genome Sequence of Madurella mycetomatis mm55, Isolated from a Human Mycetoma Case in Sudan.</title>
        <authorList>
            <person name="Smit S."/>
            <person name="Derks M.F."/>
            <person name="Bervoets S."/>
            <person name="Fahal A."/>
            <person name="van Leeuwen W."/>
            <person name="van Belkum A."/>
            <person name="van de Sande W.W."/>
        </authorList>
    </citation>
    <scope>NUCLEOTIDE SEQUENCE [LARGE SCALE GENOMIC DNA]</scope>
    <source>
        <strain evidence="3">mm55</strain>
    </source>
</reference>